<reference evidence="18 19" key="1">
    <citation type="journal article" date="2014" name="Genome Announc.">
        <title>Draft Genome Sequences of Three Alkaliphilic Bacillus Strains, Bacillus wakoensis JCM 9140T, Bacillus akibai JCM 9157T, and Bacillus hemicellulosilyticus JCM 9152T.</title>
        <authorList>
            <person name="Yuki M."/>
            <person name="Oshima K."/>
            <person name="Suda W."/>
            <person name="Oshida Y."/>
            <person name="Kitamura K."/>
            <person name="Iida T."/>
            <person name="Hattori M."/>
            <person name="Ohkuma M."/>
        </authorList>
    </citation>
    <scope>NUCLEOTIDE SEQUENCE [LARGE SCALE GENOMIC DNA]</scope>
    <source>
        <strain evidence="18 19">JCM 9157</strain>
    </source>
</reference>
<evidence type="ECO:0000313" key="18">
    <source>
        <dbReference type="EMBL" id="GAE36853.1"/>
    </source>
</evidence>
<dbReference type="InterPro" id="IPR003824">
    <property type="entry name" value="UppP"/>
</dbReference>
<keyword evidence="12 17" id="KW-0046">Antibiotic resistance</keyword>
<dbReference type="EMBL" id="BAUV01000045">
    <property type="protein sequence ID" value="GAE36853.1"/>
    <property type="molecule type" value="Genomic_DNA"/>
</dbReference>
<comment type="miscellaneous">
    <text evidence="17">Bacitracin is thought to be involved in the inhibition of peptidoglycan synthesis by sequestering undecaprenyl diphosphate, thereby reducing the pool of lipid carrier available.</text>
</comment>
<evidence type="ECO:0000313" key="19">
    <source>
        <dbReference type="Proteomes" id="UP000018896"/>
    </source>
</evidence>
<dbReference type="GO" id="GO:0050380">
    <property type="term" value="F:undecaprenyl-diphosphatase activity"/>
    <property type="evidence" value="ECO:0007669"/>
    <property type="project" value="UniProtKB-UniRule"/>
</dbReference>
<evidence type="ECO:0000256" key="8">
    <source>
        <dbReference type="ARBA" id="ARBA00022960"/>
    </source>
</evidence>
<evidence type="ECO:0000256" key="6">
    <source>
        <dbReference type="ARBA" id="ARBA00022692"/>
    </source>
</evidence>
<dbReference type="GO" id="GO:0005886">
    <property type="term" value="C:plasma membrane"/>
    <property type="evidence" value="ECO:0007669"/>
    <property type="project" value="UniProtKB-SubCell"/>
</dbReference>
<dbReference type="Proteomes" id="UP000018896">
    <property type="component" value="Unassembled WGS sequence"/>
</dbReference>
<evidence type="ECO:0000256" key="15">
    <source>
        <dbReference type="ARBA" id="ARBA00032932"/>
    </source>
</evidence>
<dbReference type="GO" id="GO:0008360">
    <property type="term" value="P:regulation of cell shape"/>
    <property type="evidence" value="ECO:0007669"/>
    <property type="project" value="UniProtKB-KW"/>
</dbReference>
<evidence type="ECO:0000256" key="4">
    <source>
        <dbReference type="ARBA" id="ARBA00021581"/>
    </source>
</evidence>
<dbReference type="eggNOG" id="COG1968">
    <property type="taxonomic scope" value="Bacteria"/>
</dbReference>
<proteinExistence type="inferred from homology"/>
<comment type="catalytic activity">
    <reaction evidence="16 17">
        <text>di-trans,octa-cis-undecaprenyl diphosphate + H2O = di-trans,octa-cis-undecaprenyl phosphate + phosphate + H(+)</text>
        <dbReference type="Rhea" id="RHEA:28094"/>
        <dbReference type="ChEBI" id="CHEBI:15377"/>
        <dbReference type="ChEBI" id="CHEBI:15378"/>
        <dbReference type="ChEBI" id="CHEBI:43474"/>
        <dbReference type="ChEBI" id="CHEBI:58405"/>
        <dbReference type="ChEBI" id="CHEBI:60392"/>
        <dbReference type="EC" id="3.6.1.27"/>
    </reaction>
</comment>
<keyword evidence="9 17" id="KW-0573">Peptidoglycan synthesis</keyword>
<evidence type="ECO:0000256" key="14">
    <source>
        <dbReference type="ARBA" id="ARBA00032707"/>
    </source>
</evidence>
<evidence type="ECO:0000256" key="12">
    <source>
        <dbReference type="ARBA" id="ARBA00023251"/>
    </source>
</evidence>
<keyword evidence="10 17" id="KW-1133">Transmembrane helix</keyword>
<comment type="caution">
    <text evidence="18">The sequence shown here is derived from an EMBL/GenBank/DDBJ whole genome shotgun (WGS) entry which is preliminary data.</text>
</comment>
<gene>
    <name evidence="17" type="primary">uppP</name>
    <name evidence="18" type="ORF">JCM9157_4074</name>
</gene>
<keyword evidence="6 17" id="KW-0812">Transmembrane</keyword>
<dbReference type="RefSeq" id="WP_035667066.1">
    <property type="nucleotide sequence ID" value="NZ_BAUV01000045.1"/>
</dbReference>
<keyword evidence="5 17" id="KW-1003">Cell membrane</keyword>
<keyword evidence="13 17" id="KW-0961">Cell wall biogenesis/degradation</keyword>
<evidence type="ECO:0000256" key="16">
    <source>
        <dbReference type="ARBA" id="ARBA00047594"/>
    </source>
</evidence>
<evidence type="ECO:0000256" key="11">
    <source>
        <dbReference type="ARBA" id="ARBA00023136"/>
    </source>
</evidence>
<keyword evidence="7 17" id="KW-0378">Hydrolase</keyword>
<dbReference type="Pfam" id="PF02673">
    <property type="entry name" value="BacA"/>
    <property type="match status" value="1"/>
</dbReference>
<organism evidence="18 19">
    <name type="scientific">Halalkalibacter akibai (strain ATCC 43226 / DSM 21942 / CIP 109018 / JCM 9157 / 1139)</name>
    <name type="common">Bacillus akibai</name>
    <dbReference type="NCBI Taxonomy" id="1236973"/>
    <lineage>
        <taxon>Bacteria</taxon>
        <taxon>Bacillati</taxon>
        <taxon>Bacillota</taxon>
        <taxon>Bacilli</taxon>
        <taxon>Bacillales</taxon>
        <taxon>Bacillaceae</taxon>
        <taxon>Halalkalibacter</taxon>
    </lineage>
</organism>
<comment type="subcellular location">
    <subcellularLocation>
        <location evidence="1 17">Cell membrane</location>
        <topology evidence="1 17">Multi-pass membrane protein</topology>
    </subcellularLocation>
</comment>
<dbReference type="GO" id="GO:0071555">
    <property type="term" value="P:cell wall organization"/>
    <property type="evidence" value="ECO:0007669"/>
    <property type="project" value="UniProtKB-KW"/>
</dbReference>
<evidence type="ECO:0000256" key="10">
    <source>
        <dbReference type="ARBA" id="ARBA00022989"/>
    </source>
</evidence>
<evidence type="ECO:0000256" key="7">
    <source>
        <dbReference type="ARBA" id="ARBA00022801"/>
    </source>
</evidence>
<evidence type="ECO:0000256" key="9">
    <source>
        <dbReference type="ARBA" id="ARBA00022984"/>
    </source>
</evidence>
<sequence length="277" mass="30488">MSIIEALIFGIVQGITEFLPISSTAHIVITSILLGYNFPGFGFEIYLHFASILAVVIYFRKDLVQVISGFFAFFGNRSSYNRTQFFFGIYIIVATGITGVLGLLLEDFIGPALKTPPFIAIALAVTGFFLIIIERFVRYGKRTERDMTFRDSIMVGLGQTLAVIPGISRSGATLVTALFAGLSRETAVRYSFLLSIPVILGSSVLAIPGFADGSLVSEVGISALIVSFIATFIFSWLGIVWLIDFLKKSKLVYFALYCFVAAIFVYFFLDNSMIIEL</sequence>
<dbReference type="STRING" id="1236973.JCM9157_4074"/>
<protein>
    <recommendedName>
        <fullName evidence="4 17">Undecaprenyl-diphosphatase</fullName>
        <ecNumber evidence="3 17">3.6.1.27</ecNumber>
    </recommendedName>
    <alternativeName>
        <fullName evidence="15 17">Bacitracin resistance protein</fullName>
    </alternativeName>
    <alternativeName>
        <fullName evidence="14 17">Undecaprenyl pyrophosphate phosphatase</fullName>
    </alternativeName>
</protein>
<name>W4QYV6_HALA3</name>
<dbReference type="GO" id="GO:0046677">
    <property type="term" value="P:response to antibiotic"/>
    <property type="evidence" value="ECO:0007669"/>
    <property type="project" value="UniProtKB-UniRule"/>
</dbReference>
<dbReference type="PANTHER" id="PTHR30622:SF2">
    <property type="entry name" value="UNDECAPRENYL-DIPHOSPHATASE"/>
    <property type="match status" value="1"/>
</dbReference>
<feature type="transmembrane region" description="Helical" evidence="17">
    <location>
        <begin position="85"/>
        <end position="105"/>
    </location>
</feature>
<comment type="similarity">
    <text evidence="2 17">Belongs to the UppP family.</text>
</comment>
<evidence type="ECO:0000256" key="13">
    <source>
        <dbReference type="ARBA" id="ARBA00023316"/>
    </source>
</evidence>
<dbReference type="PANTHER" id="PTHR30622">
    <property type="entry name" value="UNDECAPRENYL-DIPHOSPHATASE"/>
    <property type="match status" value="1"/>
</dbReference>
<dbReference type="AlphaFoldDB" id="W4QYV6"/>
<feature type="transmembrane region" description="Helical" evidence="17">
    <location>
        <begin position="117"/>
        <end position="137"/>
    </location>
</feature>
<evidence type="ECO:0000256" key="5">
    <source>
        <dbReference type="ARBA" id="ARBA00022475"/>
    </source>
</evidence>
<feature type="transmembrane region" description="Helical" evidence="17">
    <location>
        <begin position="7"/>
        <end position="33"/>
    </location>
</feature>
<evidence type="ECO:0000256" key="3">
    <source>
        <dbReference type="ARBA" id="ARBA00012374"/>
    </source>
</evidence>
<dbReference type="HAMAP" id="MF_01006">
    <property type="entry name" value="Undec_diphosphatase"/>
    <property type="match status" value="1"/>
</dbReference>
<keyword evidence="11 17" id="KW-0472">Membrane</keyword>
<evidence type="ECO:0000256" key="1">
    <source>
        <dbReference type="ARBA" id="ARBA00004651"/>
    </source>
</evidence>
<feature type="transmembrane region" description="Helical" evidence="17">
    <location>
        <begin position="192"/>
        <end position="211"/>
    </location>
</feature>
<feature type="transmembrane region" description="Helical" evidence="17">
    <location>
        <begin position="251"/>
        <end position="269"/>
    </location>
</feature>
<keyword evidence="19" id="KW-1185">Reference proteome</keyword>
<evidence type="ECO:0000256" key="17">
    <source>
        <dbReference type="HAMAP-Rule" id="MF_01006"/>
    </source>
</evidence>
<feature type="transmembrane region" description="Helical" evidence="17">
    <location>
        <begin position="45"/>
        <end position="73"/>
    </location>
</feature>
<dbReference type="GO" id="GO:0009252">
    <property type="term" value="P:peptidoglycan biosynthetic process"/>
    <property type="evidence" value="ECO:0007669"/>
    <property type="project" value="UniProtKB-KW"/>
</dbReference>
<dbReference type="OrthoDB" id="9808289at2"/>
<evidence type="ECO:0000256" key="2">
    <source>
        <dbReference type="ARBA" id="ARBA00010621"/>
    </source>
</evidence>
<dbReference type="EC" id="3.6.1.27" evidence="3 17"/>
<feature type="transmembrane region" description="Helical" evidence="17">
    <location>
        <begin position="223"/>
        <end position="244"/>
    </location>
</feature>
<comment type="function">
    <text evidence="17">Catalyzes the dephosphorylation of undecaprenyl diphosphate (UPP). Confers resistance to bacitracin.</text>
</comment>
<keyword evidence="8 17" id="KW-0133">Cell shape</keyword>
<accession>W4QYV6</accession>